<dbReference type="GeneID" id="89490856"/>
<evidence type="ECO:0000313" key="2">
    <source>
        <dbReference type="EMBL" id="MDT0134432.1"/>
    </source>
</evidence>
<reference evidence="2 3" key="1">
    <citation type="submission" date="2022-06" db="EMBL/GenBank/DDBJ databases">
        <title>Chromosome and plasmid sequencings of Enterobacteriales species co-exiting double carbapenemases.</title>
        <authorList>
            <person name="Fu Y."/>
        </authorList>
    </citation>
    <scope>NUCLEOTIDE SEQUENCE [LARGE SCALE GENOMIC DNA]</scope>
    <source>
        <strain evidence="2 3">21030615019</strain>
    </source>
</reference>
<evidence type="ECO:0000256" key="1">
    <source>
        <dbReference type="SAM" id="Phobius"/>
    </source>
</evidence>
<name>A0ABU2IZE3_9GAMM</name>
<dbReference type="Proteomes" id="UP001252207">
    <property type="component" value="Unassembled WGS sequence"/>
</dbReference>
<gene>
    <name evidence="2" type="ORF">NLX89_13905</name>
</gene>
<comment type="caution">
    <text evidence="2">The sequence shown here is derived from an EMBL/GenBank/DDBJ whole genome shotgun (WGS) entry which is preliminary data.</text>
</comment>
<accession>A0ABU2IZE3</accession>
<dbReference type="Pfam" id="PF15956">
    <property type="entry name" value="DUF4760"/>
    <property type="match status" value="1"/>
</dbReference>
<dbReference type="RefSeq" id="WP_272671589.1">
    <property type="nucleotide sequence ID" value="NZ_CP145912.1"/>
</dbReference>
<organism evidence="2 3">
    <name type="scientific">Providencia huaxiensis</name>
    <dbReference type="NCBI Taxonomy" id="2027290"/>
    <lineage>
        <taxon>Bacteria</taxon>
        <taxon>Pseudomonadati</taxon>
        <taxon>Pseudomonadota</taxon>
        <taxon>Gammaproteobacteria</taxon>
        <taxon>Enterobacterales</taxon>
        <taxon>Morganellaceae</taxon>
        <taxon>Providencia</taxon>
    </lineage>
</organism>
<sequence>METPFVLSEYWQYSVAVAQIISAIAVVGAVVMAIKTLRSNADTAKKSLTATFLFESKHDYGFWDGHKVIREVHESSRSFRDLIYNDNLSQDDVIKRRQIHYFLNFFERVSVSVKNDIYDECMLKQVFYSSAVKNFDIIEPFIKALREKYNTNTYYQEYQWLARKWAASPLVVDHS</sequence>
<feature type="transmembrane region" description="Helical" evidence="1">
    <location>
        <begin position="12"/>
        <end position="34"/>
    </location>
</feature>
<keyword evidence="1" id="KW-0812">Transmembrane</keyword>
<keyword evidence="3" id="KW-1185">Reference proteome</keyword>
<keyword evidence="1" id="KW-0472">Membrane</keyword>
<dbReference type="EMBL" id="JANAVW010000001">
    <property type="protein sequence ID" value="MDT0134432.1"/>
    <property type="molecule type" value="Genomic_DNA"/>
</dbReference>
<evidence type="ECO:0000313" key="3">
    <source>
        <dbReference type="Proteomes" id="UP001252207"/>
    </source>
</evidence>
<keyword evidence="1" id="KW-1133">Transmembrane helix</keyword>
<protein>
    <submittedName>
        <fullName evidence="2">DUF4760 domain-containing protein</fullName>
    </submittedName>
</protein>
<proteinExistence type="predicted"/>
<dbReference type="InterPro" id="IPR031876">
    <property type="entry name" value="DUF4760"/>
</dbReference>